<evidence type="ECO:0000256" key="2">
    <source>
        <dbReference type="ARBA" id="ARBA00022692"/>
    </source>
</evidence>
<dbReference type="GO" id="GO:0016020">
    <property type="term" value="C:membrane"/>
    <property type="evidence" value="ECO:0007669"/>
    <property type="project" value="UniProtKB-SubCell"/>
</dbReference>
<evidence type="ECO:0000313" key="8">
    <source>
        <dbReference type="Proteomes" id="UP000659654"/>
    </source>
</evidence>
<dbReference type="SMR" id="A0A7I8X556"/>
<proteinExistence type="predicted"/>
<evidence type="ECO:0000256" key="4">
    <source>
        <dbReference type="ARBA" id="ARBA00023136"/>
    </source>
</evidence>
<evidence type="ECO:0000256" key="5">
    <source>
        <dbReference type="SAM" id="Phobius"/>
    </source>
</evidence>
<name>A0A7I8X556_BURXY</name>
<evidence type="ECO:0000256" key="1">
    <source>
        <dbReference type="ARBA" id="ARBA00004141"/>
    </source>
</evidence>
<dbReference type="PANTHER" id="PTHR13659:SF5">
    <property type="entry name" value="PROTEIN FAM8A1"/>
    <property type="match status" value="1"/>
</dbReference>
<organism evidence="7 8">
    <name type="scientific">Bursaphelenchus xylophilus</name>
    <name type="common">Pinewood nematode worm</name>
    <name type="synonym">Aphelenchoides xylophilus</name>
    <dbReference type="NCBI Taxonomy" id="6326"/>
    <lineage>
        <taxon>Eukaryota</taxon>
        <taxon>Metazoa</taxon>
        <taxon>Ecdysozoa</taxon>
        <taxon>Nematoda</taxon>
        <taxon>Chromadorea</taxon>
        <taxon>Rhabditida</taxon>
        <taxon>Tylenchina</taxon>
        <taxon>Tylenchomorpha</taxon>
        <taxon>Aphelenchoidea</taxon>
        <taxon>Aphelenchoididae</taxon>
        <taxon>Bursaphelenchus</taxon>
    </lineage>
</organism>
<keyword evidence="4 5" id="KW-0472">Membrane</keyword>
<keyword evidence="8" id="KW-1185">Reference proteome</keyword>
<accession>A0A7I8X556</accession>
<dbReference type="EMBL" id="CAJFCV020000006">
    <property type="protein sequence ID" value="CAG9128941.1"/>
    <property type="molecule type" value="Genomic_DNA"/>
</dbReference>
<evidence type="ECO:0000313" key="7">
    <source>
        <dbReference type="EMBL" id="CAD5233633.1"/>
    </source>
</evidence>
<sequence length="317" mass="36295">MNSLANKLHCMYDGFTPKKIPKIVQKVATKTIVSQYFDSNRGSKLMLGSYGSTLAERKKKKDYGSARAYAEAVRDWQKKTYDWLKAQNDDFVARNNVNPSLVQSGLNLSEIRPQVVINQVNVNIHHREVDALVTERYTIPSYWRRITAEIIDFVMLFVLKVGIVYSLVQMEYIAVDSLENYILPTADFYTILDIATGNLPYELLSKAISTSFEILCLNYGFFICPKGTTPGKLMLDIKVIRVEDIQPLTPDASEVQVRRWSRIGFRRSVFRTFLKHLINTFMFPLGIFAYAFAFNRAFHDLQAGTLVVSLDPTQIME</sequence>
<reference evidence="7" key="1">
    <citation type="submission" date="2020-09" db="EMBL/GenBank/DDBJ databases">
        <authorList>
            <person name="Kikuchi T."/>
        </authorList>
    </citation>
    <scope>NUCLEOTIDE SEQUENCE</scope>
    <source>
        <strain evidence="7">Ka4C1</strain>
    </source>
</reference>
<keyword evidence="2 5" id="KW-0812">Transmembrane</keyword>
<dbReference type="Pfam" id="PF06271">
    <property type="entry name" value="RDD"/>
    <property type="match status" value="1"/>
</dbReference>
<comment type="caution">
    <text evidence="7">The sequence shown here is derived from an EMBL/GenBank/DDBJ whole genome shotgun (WGS) entry which is preliminary data.</text>
</comment>
<dbReference type="Proteomes" id="UP000582659">
    <property type="component" value="Unassembled WGS sequence"/>
</dbReference>
<protein>
    <submittedName>
        <fullName evidence="7">(pine wood nematode) hypothetical protein</fullName>
    </submittedName>
</protein>
<comment type="subcellular location">
    <subcellularLocation>
        <location evidence="1">Membrane</location>
        <topology evidence="1">Multi-pass membrane protein</topology>
    </subcellularLocation>
</comment>
<feature type="domain" description="RDD" evidence="6">
    <location>
        <begin position="140"/>
        <end position="303"/>
    </location>
</feature>
<evidence type="ECO:0000259" key="6">
    <source>
        <dbReference type="Pfam" id="PF06271"/>
    </source>
</evidence>
<dbReference type="OrthoDB" id="10061042at2759"/>
<dbReference type="InterPro" id="IPR010432">
    <property type="entry name" value="RDD"/>
</dbReference>
<dbReference type="AlphaFoldDB" id="A0A7I8X556"/>
<dbReference type="InterPro" id="IPR039871">
    <property type="entry name" value="FAM8A1"/>
</dbReference>
<dbReference type="PANTHER" id="PTHR13659">
    <property type="entry name" value="AUTOSOMAL HIGHLY CONSERVED PROTEIN"/>
    <property type="match status" value="1"/>
</dbReference>
<feature type="transmembrane region" description="Helical" evidence="5">
    <location>
        <begin position="273"/>
        <end position="293"/>
    </location>
</feature>
<dbReference type="Proteomes" id="UP000659654">
    <property type="component" value="Unassembled WGS sequence"/>
</dbReference>
<dbReference type="EMBL" id="CAJFDI010000006">
    <property type="protein sequence ID" value="CAD5233633.1"/>
    <property type="molecule type" value="Genomic_DNA"/>
</dbReference>
<feature type="transmembrane region" description="Helical" evidence="5">
    <location>
        <begin position="150"/>
        <end position="168"/>
    </location>
</feature>
<gene>
    <name evidence="7" type="ORF">BXYJ_LOCUS13724</name>
</gene>
<keyword evidence="3 5" id="KW-1133">Transmembrane helix</keyword>
<evidence type="ECO:0000256" key="3">
    <source>
        <dbReference type="ARBA" id="ARBA00022989"/>
    </source>
</evidence>